<sequence>MTRGINMRQEILGALSRNWWVLIIYGVIAILFSIAALTAPLSTAISVAWAIGLFALLEGVITIVSLLTNRIVVSKGWLFGYGVISIIFGVLALYNPAATASILMIFLAVWLIIGGIYRILFAIQVRNQIQGEWMIILSGVLAIILGALLMAQPIVGLVITTIWLGVIVLMYGILQIYAGVKLRGIGQRQS</sequence>
<dbReference type="KEGG" id="prag:EKN56_13175"/>
<evidence type="ECO:0000313" key="2">
    <source>
        <dbReference type="EMBL" id="QBH97265.1"/>
    </source>
</evidence>
<feature type="transmembrane region" description="Helical" evidence="1">
    <location>
        <begin position="20"/>
        <end position="41"/>
    </location>
</feature>
<dbReference type="InterPro" id="IPR052712">
    <property type="entry name" value="Acid_resist_chaperone_HdeD"/>
</dbReference>
<protein>
    <submittedName>
        <fullName evidence="2">HdeD family acid-resistance protein</fullName>
    </submittedName>
</protein>
<reference evidence="2 3" key="1">
    <citation type="submission" date="2019-03" db="EMBL/GenBank/DDBJ databases">
        <title>Pragia sp. nov. isolated from the gut tract of Carduelis flavirostris.</title>
        <authorList>
            <person name="Ge Y."/>
        </authorList>
    </citation>
    <scope>NUCLEOTIDE SEQUENCE [LARGE SCALE GENOMIC DNA]</scope>
    <source>
        <strain evidence="2 3">CF-458</strain>
    </source>
</reference>
<organism evidence="2 3">
    <name type="scientific">Limnobaculum zhutongyuii</name>
    <dbReference type="NCBI Taxonomy" id="2498113"/>
    <lineage>
        <taxon>Bacteria</taxon>
        <taxon>Pseudomonadati</taxon>
        <taxon>Pseudomonadota</taxon>
        <taxon>Gammaproteobacteria</taxon>
        <taxon>Enterobacterales</taxon>
        <taxon>Budviciaceae</taxon>
        <taxon>Limnobaculum</taxon>
    </lineage>
</organism>
<proteinExistence type="predicted"/>
<accession>A0A411WMC9</accession>
<keyword evidence="1" id="KW-1133">Transmembrane helix</keyword>
<keyword evidence="1" id="KW-0472">Membrane</keyword>
<gene>
    <name evidence="2" type="ORF">EKN56_13175</name>
</gene>
<feature type="transmembrane region" description="Helical" evidence="1">
    <location>
        <begin position="76"/>
        <end position="94"/>
    </location>
</feature>
<dbReference type="GO" id="GO:0005886">
    <property type="term" value="C:plasma membrane"/>
    <property type="evidence" value="ECO:0007669"/>
    <property type="project" value="TreeGrafter"/>
</dbReference>
<dbReference type="InterPro" id="IPR005325">
    <property type="entry name" value="DUF308_memb"/>
</dbReference>
<dbReference type="Proteomes" id="UP000293154">
    <property type="component" value="Chromosome"/>
</dbReference>
<feature type="transmembrane region" description="Helical" evidence="1">
    <location>
        <begin position="133"/>
        <end position="151"/>
    </location>
</feature>
<feature type="transmembrane region" description="Helical" evidence="1">
    <location>
        <begin position="100"/>
        <end position="121"/>
    </location>
</feature>
<name>A0A411WMC9_9GAMM</name>
<evidence type="ECO:0000313" key="3">
    <source>
        <dbReference type="Proteomes" id="UP000293154"/>
    </source>
</evidence>
<keyword evidence="3" id="KW-1185">Reference proteome</keyword>
<dbReference type="PANTHER" id="PTHR34989:SF1">
    <property type="entry name" value="PROTEIN HDED"/>
    <property type="match status" value="1"/>
</dbReference>
<dbReference type="EMBL" id="CP034752">
    <property type="protein sequence ID" value="QBH97265.1"/>
    <property type="molecule type" value="Genomic_DNA"/>
</dbReference>
<dbReference type="AlphaFoldDB" id="A0A411WMC9"/>
<dbReference type="Pfam" id="PF03729">
    <property type="entry name" value="DUF308"/>
    <property type="match status" value="2"/>
</dbReference>
<feature type="transmembrane region" description="Helical" evidence="1">
    <location>
        <begin position="157"/>
        <end position="180"/>
    </location>
</feature>
<feature type="transmembrane region" description="Helical" evidence="1">
    <location>
        <begin position="47"/>
        <end position="69"/>
    </location>
</feature>
<keyword evidence="1" id="KW-0812">Transmembrane</keyword>
<evidence type="ECO:0000256" key="1">
    <source>
        <dbReference type="SAM" id="Phobius"/>
    </source>
</evidence>
<dbReference type="PANTHER" id="PTHR34989">
    <property type="entry name" value="PROTEIN HDED"/>
    <property type="match status" value="1"/>
</dbReference>
<dbReference type="OrthoDB" id="193343at2"/>